<dbReference type="SUPFAM" id="SSF48371">
    <property type="entry name" value="ARM repeat"/>
    <property type="match status" value="2"/>
</dbReference>
<keyword evidence="2" id="KW-1185">Reference proteome</keyword>
<proteinExistence type="predicted"/>
<dbReference type="Proteomes" id="UP001470230">
    <property type="component" value="Unassembled WGS sequence"/>
</dbReference>
<gene>
    <name evidence="1" type="ORF">M9Y10_043385</name>
</gene>
<reference evidence="1 2" key="1">
    <citation type="submission" date="2024-04" db="EMBL/GenBank/DDBJ databases">
        <title>Tritrichomonas musculus Genome.</title>
        <authorList>
            <person name="Alves-Ferreira E."/>
            <person name="Grigg M."/>
            <person name="Lorenzi H."/>
            <person name="Galac M."/>
        </authorList>
    </citation>
    <scope>NUCLEOTIDE SEQUENCE [LARGE SCALE GENOMIC DNA]</scope>
    <source>
        <strain evidence="1 2">EAF2021</strain>
    </source>
</reference>
<evidence type="ECO:0000313" key="2">
    <source>
        <dbReference type="Proteomes" id="UP001470230"/>
    </source>
</evidence>
<evidence type="ECO:0000313" key="1">
    <source>
        <dbReference type="EMBL" id="KAK8884277.1"/>
    </source>
</evidence>
<dbReference type="Gene3D" id="1.25.10.10">
    <property type="entry name" value="Leucine-rich Repeat Variant"/>
    <property type="match status" value="1"/>
</dbReference>
<dbReference type="EMBL" id="JAPFFF010000008">
    <property type="protein sequence ID" value="KAK8884277.1"/>
    <property type="molecule type" value="Genomic_DNA"/>
</dbReference>
<dbReference type="InterPro" id="IPR011989">
    <property type="entry name" value="ARM-like"/>
</dbReference>
<sequence>MSQEEFIQGIIDSLNSESEDIRKRGEVKTNAFLKDPTTIKLCFEILATNSNERIQKYSVIYARKVLKSFWKHLEEPIRAEIQQMAMQIISNHTFSEEITDNFLDIIKYIYSHDETDWPDLISFMQSINGTFLCLMIANKIIPKMKVDFILESKDFFMPLSLSAMTNPDLKTQVLGVLVFHKYIVKYLEDPGSENHILALIPILSNSYQFDTKNMVGVWGCVNDLLIYDSIPADSFAQIVNIAFSIAQNKELEPKNRYIPLEALNPKIESFSEEMIMNIFSLSIDISASMIENDQSINDATLDYFDSAADIFDHQSLYPLIQKQIQEAFNSNSFTHQISALLIFKILLREFPDLIYNDIQFVINFLVNALSSPNELLKEASLRVIESFISSFKSTNVYTPTFVPLIFANLLSPSPETRVHAFLALYNIFDELDTNMPGFLEQYLSISNQIDPDNLIEYLSLLALIIIKSEDFNDENIDQIIALISHIIESKDLTNIAVCFEIGSALLHQDDTQIDYVIQNLFPFVGQFLQTQSEAEIIDQTFDFIGNLSHHLRENSYNLFQSLIPSIIEYLKNDMIKNEIKAGITINTAKLTKYCGQAAPQIIDPLVNLILNGLKSEEECFQKESARSISKIKKLINPATSRQIFLELIKCLKDTPDYTDKIDDFLLAIAKMIINADQSNQQEFLNLAVEFAQSVFNNTWELLKQKPLIQSPYASHILPPLCNFFSAIVRFPTPINDPICQFLIQWMQKNNEIDLSEIVGTLSDCLQYKNVSAEIQQLILNSVIQIMENATEPTLLQNLIFLMNTLVQDEKASELLPSIIQLIPTFEKWRQIAENSKFGFQDVNANIASLYLQIALRYPDFPDKLIIYSIELFPPFDALETSSMASAIINLLNTKQNPEILEQAALAISRFFVQEESKIEKAKISNELKVMMIGFLKTICSQQEQIFNKIKASYGKQKSKIKKLQNLLNS</sequence>
<protein>
    <recommendedName>
        <fullName evidence="3">Importin N-terminal domain-containing protein</fullName>
    </recommendedName>
</protein>
<evidence type="ECO:0008006" key="3">
    <source>
        <dbReference type="Google" id="ProtNLM"/>
    </source>
</evidence>
<dbReference type="InterPro" id="IPR016024">
    <property type="entry name" value="ARM-type_fold"/>
</dbReference>
<comment type="caution">
    <text evidence="1">The sequence shown here is derived from an EMBL/GenBank/DDBJ whole genome shotgun (WGS) entry which is preliminary data.</text>
</comment>
<accession>A0ABR2JZY3</accession>
<name>A0ABR2JZY3_9EUKA</name>
<organism evidence="1 2">
    <name type="scientific">Tritrichomonas musculus</name>
    <dbReference type="NCBI Taxonomy" id="1915356"/>
    <lineage>
        <taxon>Eukaryota</taxon>
        <taxon>Metamonada</taxon>
        <taxon>Parabasalia</taxon>
        <taxon>Tritrichomonadida</taxon>
        <taxon>Tritrichomonadidae</taxon>
        <taxon>Tritrichomonas</taxon>
    </lineage>
</organism>